<organism evidence="1 2">
    <name type="scientific">Tetranychus urticae</name>
    <name type="common">Two-spotted spider mite</name>
    <dbReference type="NCBI Taxonomy" id="32264"/>
    <lineage>
        <taxon>Eukaryota</taxon>
        <taxon>Metazoa</taxon>
        <taxon>Ecdysozoa</taxon>
        <taxon>Arthropoda</taxon>
        <taxon>Chelicerata</taxon>
        <taxon>Arachnida</taxon>
        <taxon>Acari</taxon>
        <taxon>Acariformes</taxon>
        <taxon>Trombidiformes</taxon>
        <taxon>Prostigmata</taxon>
        <taxon>Eleutherengona</taxon>
        <taxon>Raphignathae</taxon>
        <taxon>Tetranychoidea</taxon>
        <taxon>Tetranychidae</taxon>
        <taxon>Tetranychus</taxon>
    </lineage>
</organism>
<proteinExistence type="predicted"/>
<reference evidence="1" key="2">
    <citation type="submission" date="2015-06" db="UniProtKB">
        <authorList>
            <consortium name="EnsemblMetazoa"/>
        </authorList>
    </citation>
    <scope>IDENTIFICATION</scope>
</reference>
<sequence>MCGSTLTSLSSQPISSVKLFKNFIFIDQKLESTLTLKHFFDEKFPRFK</sequence>
<dbReference type="HOGENOM" id="CLU_3160579_0_0_1"/>
<evidence type="ECO:0000313" key="1">
    <source>
        <dbReference type="EnsemblMetazoa" id="tetur07g00840.1"/>
    </source>
</evidence>
<protein>
    <submittedName>
        <fullName evidence="1">Uncharacterized protein</fullName>
    </submittedName>
</protein>
<dbReference type="Proteomes" id="UP000015104">
    <property type="component" value="Unassembled WGS sequence"/>
</dbReference>
<accession>T1K8C6</accession>
<name>T1K8C6_TETUR</name>
<reference evidence="2" key="1">
    <citation type="submission" date="2011-08" db="EMBL/GenBank/DDBJ databases">
        <authorList>
            <person name="Rombauts S."/>
        </authorList>
    </citation>
    <scope>NUCLEOTIDE SEQUENCE</scope>
    <source>
        <strain evidence="2">London</strain>
    </source>
</reference>
<dbReference type="AlphaFoldDB" id="T1K8C6"/>
<dbReference type="EnsemblMetazoa" id="tetur07g00840.1">
    <property type="protein sequence ID" value="tetur07g00840.1"/>
    <property type="gene ID" value="tetur07g00840"/>
</dbReference>
<dbReference type="EMBL" id="CAEY01001873">
    <property type="status" value="NOT_ANNOTATED_CDS"/>
    <property type="molecule type" value="Genomic_DNA"/>
</dbReference>
<evidence type="ECO:0000313" key="2">
    <source>
        <dbReference type="Proteomes" id="UP000015104"/>
    </source>
</evidence>
<keyword evidence="2" id="KW-1185">Reference proteome</keyword>